<feature type="compositionally biased region" description="Basic and acidic residues" evidence="1">
    <location>
        <begin position="20"/>
        <end position="32"/>
    </location>
</feature>
<dbReference type="AlphaFoldDB" id="A0A835E5X3"/>
<dbReference type="Proteomes" id="UP000636709">
    <property type="component" value="Unassembled WGS sequence"/>
</dbReference>
<dbReference type="EMBL" id="JACEFO010002252">
    <property type="protein sequence ID" value="KAF8670668.1"/>
    <property type="molecule type" value="Genomic_DNA"/>
</dbReference>
<name>A0A835E5X3_9POAL</name>
<gene>
    <name evidence="2" type="ORF">HU200_050481</name>
</gene>
<accession>A0A835E5X3</accession>
<feature type="compositionally biased region" description="Pro residues" evidence="1">
    <location>
        <begin position="1"/>
        <end position="14"/>
    </location>
</feature>
<comment type="caution">
    <text evidence="2">The sequence shown here is derived from an EMBL/GenBank/DDBJ whole genome shotgun (WGS) entry which is preliminary data.</text>
</comment>
<proteinExistence type="predicted"/>
<reference evidence="2" key="1">
    <citation type="submission" date="2020-07" db="EMBL/GenBank/DDBJ databases">
        <title>Genome sequence and genetic diversity analysis of an under-domesticated orphan crop, white fonio (Digitaria exilis).</title>
        <authorList>
            <person name="Bennetzen J.L."/>
            <person name="Chen S."/>
            <person name="Ma X."/>
            <person name="Wang X."/>
            <person name="Yssel A.E.J."/>
            <person name="Chaluvadi S.R."/>
            <person name="Johnson M."/>
            <person name="Gangashetty P."/>
            <person name="Hamidou F."/>
            <person name="Sanogo M.D."/>
            <person name="Zwaenepoel A."/>
            <person name="Wallace J."/>
            <person name="Van De Peer Y."/>
            <person name="Van Deynze A."/>
        </authorList>
    </citation>
    <scope>NUCLEOTIDE SEQUENCE</scope>
    <source>
        <tissue evidence="2">Leaves</tissue>
    </source>
</reference>
<keyword evidence="3" id="KW-1185">Reference proteome</keyword>
<evidence type="ECO:0000256" key="1">
    <source>
        <dbReference type="SAM" id="MobiDB-lite"/>
    </source>
</evidence>
<protein>
    <submittedName>
        <fullName evidence="2">Uncharacterized protein</fullName>
    </submittedName>
</protein>
<organism evidence="2 3">
    <name type="scientific">Digitaria exilis</name>
    <dbReference type="NCBI Taxonomy" id="1010633"/>
    <lineage>
        <taxon>Eukaryota</taxon>
        <taxon>Viridiplantae</taxon>
        <taxon>Streptophyta</taxon>
        <taxon>Embryophyta</taxon>
        <taxon>Tracheophyta</taxon>
        <taxon>Spermatophyta</taxon>
        <taxon>Magnoliopsida</taxon>
        <taxon>Liliopsida</taxon>
        <taxon>Poales</taxon>
        <taxon>Poaceae</taxon>
        <taxon>PACMAD clade</taxon>
        <taxon>Panicoideae</taxon>
        <taxon>Panicodae</taxon>
        <taxon>Paniceae</taxon>
        <taxon>Anthephorinae</taxon>
        <taxon>Digitaria</taxon>
    </lineage>
</organism>
<feature type="region of interest" description="Disordered" evidence="1">
    <location>
        <begin position="1"/>
        <end position="32"/>
    </location>
</feature>
<evidence type="ECO:0000313" key="2">
    <source>
        <dbReference type="EMBL" id="KAF8670668.1"/>
    </source>
</evidence>
<evidence type="ECO:0000313" key="3">
    <source>
        <dbReference type="Proteomes" id="UP000636709"/>
    </source>
</evidence>
<sequence length="193" mass="21441">MHRPPLPAQAPEAPPRSRARMGEPTEREGQTCRGIRGDTEVRARLQLHTVAAELHGSGWGTPGVKLAYSATMKLKGSCLAELALRRPMTPHVLVPCRGATTKRMVLPSSELREYVPPASWFLHDVDGMVFEELMTIAMIAPIYFVLPDEMQHHHLTRDMVVALTIKANSVLVVSLTSRPPRVDAAERGERIKR</sequence>